<name>A0ACB8DHC8_DERSI</name>
<reference evidence="1" key="1">
    <citation type="submission" date="2020-05" db="EMBL/GenBank/DDBJ databases">
        <title>Large-scale comparative analyses of tick genomes elucidate their genetic diversity and vector capacities.</title>
        <authorList>
            <person name="Jia N."/>
            <person name="Wang J."/>
            <person name="Shi W."/>
            <person name="Du L."/>
            <person name="Sun Y."/>
            <person name="Zhan W."/>
            <person name="Jiang J."/>
            <person name="Wang Q."/>
            <person name="Zhang B."/>
            <person name="Ji P."/>
            <person name="Sakyi L.B."/>
            <person name="Cui X."/>
            <person name="Yuan T."/>
            <person name="Jiang B."/>
            <person name="Yang W."/>
            <person name="Lam T.T.-Y."/>
            <person name="Chang Q."/>
            <person name="Ding S."/>
            <person name="Wang X."/>
            <person name="Zhu J."/>
            <person name="Ruan X."/>
            <person name="Zhao L."/>
            <person name="Wei J."/>
            <person name="Que T."/>
            <person name="Du C."/>
            <person name="Cheng J."/>
            <person name="Dai P."/>
            <person name="Han X."/>
            <person name="Huang E."/>
            <person name="Gao Y."/>
            <person name="Liu J."/>
            <person name="Shao H."/>
            <person name="Ye R."/>
            <person name="Li L."/>
            <person name="Wei W."/>
            <person name="Wang X."/>
            <person name="Wang C."/>
            <person name="Yang T."/>
            <person name="Huo Q."/>
            <person name="Li W."/>
            <person name="Guo W."/>
            <person name="Chen H."/>
            <person name="Zhou L."/>
            <person name="Ni X."/>
            <person name="Tian J."/>
            <person name="Zhou Y."/>
            <person name="Sheng Y."/>
            <person name="Liu T."/>
            <person name="Pan Y."/>
            <person name="Xia L."/>
            <person name="Li J."/>
            <person name="Zhao F."/>
            <person name="Cao W."/>
        </authorList>
    </citation>
    <scope>NUCLEOTIDE SEQUENCE</scope>
    <source>
        <strain evidence="1">Dsil-2018</strain>
    </source>
</reference>
<proteinExistence type="predicted"/>
<sequence length="141" mass="15952">MAKPVSPTMVVCSRHFQPDDYFFPGIYCARRVLKKTAVPSRNLPQSSTFDAAKAARCQQRDEERLRRRQQRSKKATSGAGSSTSGTPVTPNERYIKPEVLEETPQEHLECKTEELVANVYTGNEEEVAQILANMRSTLRSY</sequence>
<accession>A0ACB8DHC8</accession>
<comment type="caution">
    <text evidence="1">The sequence shown here is derived from an EMBL/GenBank/DDBJ whole genome shotgun (WGS) entry which is preliminary data.</text>
</comment>
<protein>
    <submittedName>
        <fullName evidence="1">Uncharacterized protein</fullName>
    </submittedName>
</protein>
<evidence type="ECO:0000313" key="1">
    <source>
        <dbReference type="EMBL" id="KAH7967536.1"/>
    </source>
</evidence>
<organism evidence="1 2">
    <name type="scientific">Dermacentor silvarum</name>
    <name type="common">Tick</name>
    <dbReference type="NCBI Taxonomy" id="543639"/>
    <lineage>
        <taxon>Eukaryota</taxon>
        <taxon>Metazoa</taxon>
        <taxon>Ecdysozoa</taxon>
        <taxon>Arthropoda</taxon>
        <taxon>Chelicerata</taxon>
        <taxon>Arachnida</taxon>
        <taxon>Acari</taxon>
        <taxon>Parasitiformes</taxon>
        <taxon>Ixodida</taxon>
        <taxon>Ixodoidea</taxon>
        <taxon>Ixodidae</taxon>
        <taxon>Rhipicephalinae</taxon>
        <taxon>Dermacentor</taxon>
    </lineage>
</organism>
<dbReference type="EMBL" id="CM023471">
    <property type="protein sequence ID" value="KAH7967536.1"/>
    <property type="molecule type" value="Genomic_DNA"/>
</dbReference>
<gene>
    <name evidence="1" type="ORF">HPB49_025460</name>
</gene>
<evidence type="ECO:0000313" key="2">
    <source>
        <dbReference type="Proteomes" id="UP000821865"/>
    </source>
</evidence>
<keyword evidence="2" id="KW-1185">Reference proteome</keyword>
<dbReference type="Proteomes" id="UP000821865">
    <property type="component" value="Chromosome 2"/>
</dbReference>